<evidence type="ECO:0000313" key="4">
    <source>
        <dbReference type="Proteomes" id="UP000028481"/>
    </source>
</evidence>
<accession>A0A075WVC8</accession>
<name>A0A075WVC8_9BACT</name>
<dbReference type="HOGENOM" id="CLU_818699_0_0_0"/>
<dbReference type="Gene3D" id="1.20.1440.130">
    <property type="entry name" value="VKOR domain"/>
    <property type="match status" value="1"/>
</dbReference>
<dbReference type="InterPro" id="IPR036249">
    <property type="entry name" value="Thioredoxin-like_sf"/>
</dbReference>
<evidence type="ECO:0000256" key="2">
    <source>
        <dbReference type="SAM" id="Phobius"/>
    </source>
</evidence>
<feature type="region of interest" description="Disordered" evidence="1">
    <location>
        <begin position="271"/>
        <end position="330"/>
    </location>
</feature>
<reference evidence="3 4" key="1">
    <citation type="journal article" date="2015" name="Genome Announc.">
        <title>Genome Sequence of a Sulfate-Reducing Thermophilic Bacterium, Thermodesulfobacterium commune DSM 2178T (Phylum Thermodesulfobacteria).</title>
        <authorList>
            <person name="Bhatnagar S."/>
            <person name="Badger J.H."/>
            <person name="Madupu R."/>
            <person name="Khouri H.M."/>
            <person name="O'Connor E.M."/>
            <person name="Robb F.T."/>
            <person name="Ward N.L."/>
            <person name="Eisen J.A."/>
        </authorList>
    </citation>
    <scope>NUCLEOTIDE SEQUENCE [LARGE SCALE GENOMIC DNA]</scope>
    <source>
        <strain evidence="3 4">DSM 2178</strain>
    </source>
</reference>
<protein>
    <recommendedName>
        <fullName evidence="5">Vitamin K epoxide reductase domain-containing protein</fullName>
    </recommendedName>
</protein>
<dbReference type="STRING" id="289377.HL41_06705"/>
<proteinExistence type="predicted"/>
<feature type="transmembrane region" description="Helical" evidence="2">
    <location>
        <begin position="20"/>
        <end position="41"/>
    </location>
</feature>
<keyword evidence="2" id="KW-1133">Transmembrane helix</keyword>
<keyword evidence="2" id="KW-0472">Membrane</keyword>
<feature type="compositionally biased region" description="Basic and acidic residues" evidence="1">
    <location>
        <begin position="277"/>
        <end position="302"/>
    </location>
</feature>
<dbReference type="PaxDb" id="289377-HL41_06705"/>
<gene>
    <name evidence="3" type="ORF">HL41_06705</name>
</gene>
<dbReference type="RefSeq" id="WP_028841519.1">
    <property type="nucleotide sequence ID" value="NZ_CP008796.1"/>
</dbReference>
<dbReference type="OrthoDB" id="9782432at2"/>
<keyword evidence="2" id="KW-0812">Transmembrane</keyword>
<dbReference type="eggNOG" id="COG0695">
    <property type="taxonomic scope" value="Bacteria"/>
</dbReference>
<feature type="transmembrane region" description="Helical" evidence="2">
    <location>
        <begin position="146"/>
        <end position="168"/>
    </location>
</feature>
<dbReference type="EMBL" id="CP008796">
    <property type="protein sequence ID" value="AIH04428.1"/>
    <property type="molecule type" value="Genomic_DNA"/>
</dbReference>
<dbReference type="KEGG" id="tcm:HL41_06705"/>
<dbReference type="InterPro" id="IPR038354">
    <property type="entry name" value="VKOR_sf"/>
</dbReference>
<feature type="transmembrane region" description="Helical" evidence="2">
    <location>
        <begin position="93"/>
        <end position="113"/>
    </location>
</feature>
<keyword evidence="4" id="KW-1185">Reference proteome</keyword>
<dbReference type="Proteomes" id="UP000028481">
    <property type="component" value="Chromosome"/>
</dbReference>
<evidence type="ECO:0008006" key="5">
    <source>
        <dbReference type="Google" id="ProtNLM"/>
    </source>
</evidence>
<evidence type="ECO:0000313" key="3">
    <source>
        <dbReference type="EMBL" id="AIH04428.1"/>
    </source>
</evidence>
<feature type="transmembrane region" description="Helical" evidence="2">
    <location>
        <begin position="61"/>
        <end position="81"/>
    </location>
</feature>
<sequence>MRLIIEERKGYSQSTFFNQYLLLVVVFFGFVLNLYEVYLQFKNSSLCKTDACLMIHLFDRLGILNYLGVLVFAVVLGLTLLDLKIKSYALKRLRLFILGLCLVVEGYFIGFQAFFLQEYCQFCLVVALTIFLAFVLDVFSQKAFSWGFLGFSGFLALFTAVFLVNISLKPIFLDYPVVVYQQNCPNCKVVEEYVINNKIPVRFYEVSKVYALMRIAGIREVPTLLYREDNSLLVLVGKNTILNWLKENYPMLELSQGREFSKNLKEKDFTVNASTEKPQDKKEPVTKEKVVSTEKVSTEKSSTENATSLQKPSSLPFLPPKVGDKEGKGEACLIEKGCN</sequence>
<dbReference type="AlphaFoldDB" id="A0A075WVC8"/>
<organism evidence="3 4">
    <name type="scientific">Thermodesulfobacterium commune DSM 2178</name>
    <dbReference type="NCBI Taxonomy" id="289377"/>
    <lineage>
        <taxon>Bacteria</taxon>
        <taxon>Pseudomonadati</taxon>
        <taxon>Thermodesulfobacteriota</taxon>
        <taxon>Thermodesulfobacteria</taxon>
        <taxon>Thermodesulfobacteriales</taxon>
        <taxon>Thermodesulfobacteriaceae</taxon>
        <taxon>Thermodesulfobacterium</taxon>
    </lineage>
</organism>
<evidence type="ECO:0000256" key="1">
    <source>
        <dbReference type="SAM" id="MobiDB-lite"/>
    </source>
</evidence>
<feature type="transmembrane region" description="Helical" evidence="2">
    <location>
        <begin position="119"/>
        <end position="139"/>
    </location>
</feature>
<dbReference type="SUPFAM" id="SSF52833">
    <property type="entry name" value="Thioredoxin-like"/>
    <property type="match status" value="1"/>
</dbReference>